<dbReference type="InterPro" id="IPR019983">
    <property type="entry name" value="Pept_T1A_Psome_bsu_arc"/>
</dbReference>
<evidence type="ECO:0000256" key="4">
    <source>
        <dbReference type="ARBA" id="ARBA00022698"/>
    </source>
</evidence>
<evidence type="ECO:0000256" key="5">
    <source>
        <dbReference type="ARBA" id="ARBA00022801"/>
    </source>
</evidence>
<evidence type="ECO:0000256" key="6">
    <source>
        <dbReference type="ARBA" id="ARBA00022813"/>
    </source>
</evidence>
<dbReference type="InterPro" id="IPR001353">
    <property type="entry name" value="Proteasome_sua/b"/>
</dbReference>
<evidence type="ECO:0000256" key="7">
    <source>
        <dbReference type="ARBA" id="ARBA00022942"/>
    </source>
</evidence>
<feature type="propeptide" id="PRO_5035344539" description="Removed in mature form; by autocatalysis" evidence="9">
    <location>
        <begin position="1"/>
        <end position="14"/>
    </location>
</feature>
<dbReference type="PRINTS" id="PR00141">
    <property type="entry name" value="PROTEASOME"/>
</dbReference>
<dbReference type="SUPFAM" id="SSF56235">
    <property type="entry name" value="N-terminal nucleophile aminohydrolases (Ntn hydrolases)"/>
    <property type="match status" value="1"/>
</dbReference>
<evidence type="ECO:0000256" key="2">
    <source>
        <dbReference type="ARBA" id="ARBA00022490"/>
    </source>
</evidence>
<evidence type="ECO:0000256" key="9">
    <source>
        <dbReference type="HAMAP-Rule" id="MF_02113"/>
    </source>
</evidence>
<keyword evidence="7 9" id="KW-0647">Proteasome</keyword>
<dbReference type="GO" id="GO:0004298">
    <property type="term" value="F:threonine-type endopeptidase activity"/>
    <property type="evidence" value="ECO:0007669"/>
    <property type="project" value="UniProtKB-UniRule"/>
</dbReference>
<dbReference type="PANTHER" id="PTHR32194">
    <property type="entry name" value="METALLOPROTEASE TLDD"/>
    <property type="match status" value="1"/>
</dbReference>
<evidence type="ECO:0000256" key="8">
    <source>
        <dbReference type="ARBA" id="ARBA00023145"/>
    </source>
</evidence>
<dbReference type="InterPro" id="IPR029055">
    <property type="entry name" value="Ntn_hydrolases_N"/>
</dbReference>
<evidence type="ECO:0000256" key="10">
    <source>
        <dbReference type="PIRSR" id="PIRSR600243-1"/>
    </source>
</evidence>
<organism evidence="11">
    <name type="scientific">Staphylothermus marinus</name>
    <dbReference type="NCBI Taxonomy" id="2280"/>
    <lineage>
        <taxon>Archaea</taxon>
        <taxon>Thermoproteota</taxon>
        <taxon>Thermoprotei</taxon>
        <taxon>Desulfurococcales</taxon>
        <taxon>Desulfurococcaceae</taxon>
        <taxon>Staphylothermus</taxon>
    </lineage>
</organism>
<keyword evidence="3 9" id="KW-0645">Protease</keyword>
<dbReference type="InterPro" id="IPR016050">
    <property type="entry name" value="Proteasome_bsu_CS"/>
</dbReference>
<dbReference type="EMBL" id="DTBJ01000038">
    <property type="protein sequence ID" value="HGM58916.1"/>
    <property type="molecule type" value="Genomic_DNA"/>
</dbReference>
<keyword evidence="2 9" id="KW-0963">Cytoplasm</keyword>
<evidence type="ECO:0000313" key="11">
    <source>
        <dbReference type="EMBL" id="HGM58916.1"/>
    </source>
</evidence>
<evidence type="ECO:0000256" key="3">
    <source>
        <dbReference type="ARBA" id="ARBA00022670"/>
    </source>
</evidence>
<dbReference type="HAMAP" id="MF_02113_A">
    <property type="entry name" value="Proteasome_B_A"/>
    <property type="match status" value="1"/>
</dbReference>
<sequence>MNRLSNENGRNISKTTTVGLIAGDYVILAADKRATGGFEIYHKSVRKILRVDDYIAMTISGLVADTQIIYENAKYIAKRYELNTGRKITIHSLSSYLGLILNVYLRFIPYIVQLLIGGYDSNGPQIYYLDLFGTVSREKYMATGSGSPIALGVLEENYRSNMDLEEAVELAYNSVYSAITRDGYSGEGIDIVIIGPGVYREETRLFKHEIISQS</sequence>
<dbReference type="GO" id="GO:0005737">
    <property type="term" value="C:cytoplasm"/>
    <property type="evidence" value="ECO:0007669"/>
    <property type="project" value="UniProtKB-SubCell"/>
</dbReference>
<dbReference type="InterPro" id="IPR000243">
    <property type="entry name" value="Pept_T1A_subB"/>
</dbReference>
<accession>A0A7C4D908</accession>
<proteinExistence type="inferred from homology"/>
<comment type="subcellular location">
    <subcellularLocation>
        <location evidence="9">Cytoplasm</location>
    </subcellularLocation>
</comment>
<dbReference type="GO" id="GO:0010498">
    <property type="term" value="P:proteasomal protein catabolic process"/>
    <property type="evidence" value="ECO:0007669"/>
    <property type="project" value="UniProtKB-UniRule"/>
</dbReference>
<reference evidence="11" key="1">
    <citation type="journal article" date="2020" name="mSystems">
        <title>Genome- and Community-Level Interaction Insights into Carbon Utilization and Element Cycling Functions of Hydrothermarchaeota in Hydrothermal Sediment.</title>
        <authorList>
            <person name="Zhou Z."/>
            <person name="Liu Y."/>
            <person name="Xu W."/>
            <person name="Pan J."/>
            <person name="Luo Z.H."/>
            <person name="Li M."/>
        </authorList>
    </citation>
    <scope>NUCLEOTIDE SEQUENCE [LARGE SCALE GENOMIC DNA]</scope>
    <source>
        <strain evidence="12">SpSt-622</strain>
        <strain evidence="11">SpSt-642</strain>
    </source>
</reference>
<comment type="caution">
    <text evidence="11">The sequence shown here is derived from an EMBL/GenBank/DDBJ whole genome shotgun (WGS) entry which is preliminary data.</text>
</comment>
<feature type="chain" id="PRO_5035344538" description="Proteasome subunit beta" evidence="9">
    <location>
        <begin position="15"/>
        <end position="214"/>
    </location>
</feature>
<dbReference type="InterPro" id="IPR023333">
    <property type="entry name" value="Proteasome_suB-type"/>
</dbReference>
<dbReference type="PROSITE" id="PS51476">
    <property type="entry name" value="PROTEASOME_BETA_2"/>
    <property type="match status" value="1"/>
</dbReference>
<keyword evidence="4 9" id="KW-0888">Threonine protease</keyword>
<comment type="catalytic activity">
    <reaction evidence="1 9">
        <text>Cleavage of peptide bonds with very broad specificity.</text>
        <dbReference type="EC" id="3.4.25.1"/>
    </reaction>
</comment>
<comment type="similarity">
    <text evidence="9">Belongs to the peptidase T1B family.</text>
</comment>
<protein>
    <recommendedName>
        <fullName evidence="9">Proteasome subunit beta</fullName>
        <ecNumber evidence="9">3.4.25.1</ecNumber>
    </recommendedName>
    <alternativeName>
        <fullName evidence="9">20S proteasome beta subunit</fullName>
    </alternativeName>
    <alternativeName>
        <fullName evidence="9">Proteasome core protein PsmB</fullName>
    </alternativeName>
</protein>
<comment type="subunit">
    <text evidence="9">The 20S proteasome core is composed of 14 alpha and 14 beta subunits that assemble into four stacked heptameric rings, resulting in a barrel-shaped structure. The two inner rings, each composed of seven catalytic beta subunits, are sandwiched by two outer rings, each composed of seven alpha subunits. The catalytic chamber with the active sites is on the inside of the barrel. Has a gated structure, the ends of the cylinder being occluded by the N-termini of the alpha-subunits. Is capped at one or both ends by the proteasome regulatory ATPase, PAN.</text>
</comment>
<keyword evidence="6 9" id="KW-0068">Autocatalytic cleavage</keyword>
<dbReference type="PROSITE" id="PS00854">
    <property type="entry name" value="PROTEASOME_BETA_1"/>
    <property type="match status" value="1"/>
</dbReference>
<feature type="active site" description="Nucleophile" evidence="9 10">
    <location>
        <position position="15"/>
    </location>
</feature>
<dbReference type="EMBL" id="DTAN01000077">
    <property type="protein sequence ID" value="HGU64961.1"/>
    <property type="molecule type" value="Genomic_DNA"/>
</dbReference>
<name>A0A7C4D908_STAMA</name>
<comment type="function">
    <text evidence="9">Component of the proteasome core, a large protease complex with broad specificity involved in protein degradation.</text>
</comment>
<comment type="activity regulation">
    <text evidence="9">The formation of the proteasomal ATPase PAN-20S proteasome complex, via the docking of the C-termini of PAN into the intersubunit pockets in the alpha-rings, triggers opening of the gate for substrate entry. Interconversion between the open-gate and close-gate conformations leads to a dynamic regulation of the 20S proteasome proteolysis activity.</text>
</comment>
<dbReference type="Gene3D" id="3.60.20.10">
    <property type="entry name" value="Glutamine Phosphoribosylpyrophosphate, subunit 1, domain 1"/>
    <property type="match status" value="1"/>
</dbReference>
<gene>
    <name evidence="9" type="primary">psmB</name>
    <name evidence="12" type="ORF">ENT92_01930</name>
    <name evidence="11" type="ORF">ENU14_04965</name>
</gene>
<dbReference type="PANTHER" id="PTHR32194:SF0">
    <property type="entry name" value="ATP-DEPENDENT PROTEASE SUBUNIT HSLV"/>
    <property type="match status" value="1"/>
</dbReference>
<evidence type="ECO:0000256" key="1">
    <source>
        <dbReference type="ARBA" id="ARBA00001198"/>
    </source>
</evidence>
<keyword evidence="5 9" id="KW-0378">Hydrolase</keyword>
<keyword evidence="8 9" id="KW-0865">Zymogen</keyword>
<evidence type="ECO:0000313" key="12">
    <source>
        <dbReference type="EMBL" id="HGU64961.1"/>
    </source>
</evidence>
<dbReference type="Pfam" id="PF00227">
    <property type="entry name" value="Proteasome"/>
    <property type="match status" value="1"/>
</dbReference>
<dbReference type="AlphaFoldDB" id="A0A7C4D908"/>
<dbReference type="GO" id="GO:0019774">
    <property type="term" value="C:proteasome core complex, beta-subunit complex"/>
    <property type="evidence" value="ECO:0007669"/>
    <property type="project" value="UniProtKB-UniRule"/>
</dbReference>
<dbReference type="EC" id="3.4.25.1" evidence="9"/>